<evidence type="ECO:0000256" key="1">
    <source>
        <dbReference type="SAM" id="MobiDB-lite"/>
    </source>
</evidence>
<reference evidence="2 3" key="1">
    <citation type="journal article" date="2010" name="Nature">
        <title>The Ectocarpus genome and the independent evolution of multicellularity in brown algae.</title>
        <authorList>
            <person name="Cock J.M."/>
            <person name="Sterck L."/>
            <person name="Rouze P."/>
            <person name="Scornet D."/>
            <person name="Allen A.E."/>
            <person name="Amoutzias G."/>
            <person name="Anthouard V."/>
            <person name="Artiguenave F."/>
            <person name="Aury J.M."/>
            <person name="Badger J.H."/>
            <person name="Beszteri B."/>
            <person name="Billiau K."/>
            <person name="Bonnet E."/>
            <person name="Bothwell J.H."/>
            <person name="Bowler C."/>
            <person name="Boyen C."/>
            <person name="Brownlee C."/>
            <person name="Carrano C.J."/>
            <person name="Charrier B."/>
            <person name="Cho G.Y."/>
            <person name="Coelho S.M."/>
            <person name="Collen J."/>
            <person name="Corre E."/>
            <person name="Da Silva C."/>
            <person name="Delage L."/>
            <person name="Delaroque N."/>
            <person name="Dittami S.M."/>
            <person name="Doulbeau S."/>
            <person name="Elias M."/>
            <person name="Farnham G."/>
            <person name="Gachon C.M."/>
            <person name="Gschloessl B."/>
            <person name="Heesch S."/>
            <person name="Jabbari K."/>
            <person name="Jubin C."/>
            <person name="Kawai H."/>
            <person name="Kimura K."/>
            <person name="Kloareg B."/>
            <person name="Kupper F.C."/>
            <person name="Lang D."/>
            <person name="Le Bail A."/>
            <person name="Leblanc C."/>
            <person name="Lerouge P."/>
            <person name="Lohr M."/>
            <person name="Lopez P.J."/>
            <person name="Martens C."/>
            <person name="Maumus F."/>
            <person name="Michel G."/>
            <person name="Miranda-Saavedra D."/>
            <person name="Morales J."/>
            <person name="Moreau H."/>
            <person name="Motomura T."/>
            <person name="Nagasato C."/>
            <person name="Napoli C.A."/>
            <person name="Nelson D.R."/>
            <person name="Nyvall-Collen P."/>
            <person name="Peters A.F."/>
            <person name="Pommier C."/>
            <person name="Potin P."/>
            <person name="Poulain J."/>
            <person name="Quesneville H."/>
            <person name="Read B."/>
            <person name="Rensing S.A."/>
            <person name="Ritter A."/>
            <person name="Rousvoal S."/>
            <person name="Samanta M."/>
            <person name="Samson G."/>
            <person name="Schroeder D.C."/>
            <person name="Segurens B."/>
            <person name="Strittmatter M."/>
            <person name="Tonon T."/>
            <person name="Tregear J.W."/>
            <person name="Valentin K."/>
            <person name="von Dassow P."/>
            <person name="Yamagishi T."/>
            <person name="Van de Peer Y."/>
            <person name="Wincker P."/>
        </authorList>
    </citation>
    <scope>NUCLEOTIDE SEQUENCE [LARGE SCALE GENOMIC DNA]</scope>
    <source>
        <strain evidence="3">Ec32 / CCAP1310/4</strain>
    </source>
</reference>
<dbReference type="AlphaFoldDB" id="D8LKR8"/>
<name>D8LKR8_ECTSI</name>
<organism evidence="2 3">
    <name type="scientific">Ectocarpus siliculosus</name>
    <name type="common">Brown alga</name>
    <name type="synonym">Conferva siliculosa</name>
    <dbReference type="NCBI Taxonomy" id="2880"/>
    <lineage>
        <taxon>Eukaryota</taxon>
        <taxon>Sar</taxon>
        <taxon>Stramenopiles</taxon>
        <taxon>Ochrophyta</taxon>
        <taxon>PX clade</taxon>
        <taxon>Phaeophyceae</taxon>
        <taxon>Ectocarpales</taxon>
        <taxon>Ectocarpaceae</taxon>
        <taxon>Ectocarpus</taxon>
    </lineage>
</organism>
<evidence type="ECO:0000313" key="3">
    <source>
        <dbReference type="Proteomes" id="UP000002630"/>
    </source>
</evidence>
<gene>
    <name evidence="2" type="ORF">Esi_0304_0030</name>
</gene>
<dbReference type="Proteomes" id="UP000002630">
    <property type="component" value="Unassembled WGS sequence"/>
</dbReference>
<sequence length="54" mass="5693">MAPDKSAWIHSVIQARGLRGRWEASRGYDGGWASSTAPSRPGLARQGSVAVVGQ</sequence>
<evidence type="ECO:0000313" key="2">
    <source>
        <dbReference type="EMBL" id="CBN76103.1"/>
    </source>
</evidence>
<proteinExistence type="predicted"/>
<dbReference type="EMBL" id="FN649760">
    <property type="protein sequence ID" value="CBN76103.1"/>
    <property type="molecule type" value="Genomic_DNA"/>
</dbReference>
<protein>
    <submittedName>
        <fullName evidence="2">Uncharacterized protein</fullName>
    </submittedName>
</protein>
<keyword evidence="3" id="KW-1185">Reference proteome</keyword>
<dbReference type="InParanoid" id="D8LKR8"/>
<feature type="region of interest" description="Disordered" evidence="1">
    <location>
        <begin position="32"/>
        <end position="54"/>
    </location>
</feature>
<accession>D8LKR8</accession>